<evidence type="ECO:0000256" key="9">
    <source>
        <dbReference type="ARBA" id="ARBA00023034"/>
    </source>
</evidence>
<comment type="similarity">
    <text evidence="3">Belongs to the YIF1 family.</text>
</comment>
<keyword evidence="4" id="KW-0813">Transport</keyword>
<evidence type="ECO:0000256" key="6">
    <source>
        <dbReference type="ARBA" id="ARBA00022824"/>
    </source>
</evidence>
<feature type="transmembrane region" description="Helical" evidence="12">
    <location>
        <begin position="301"/>
        <end position="320"/>
    </location>
</feature>
<evidence type="ECO:0000256" key="7">
    <source>
        <dbReference type="ARBA" id="ARBA00022927"/>
    </source>
</evidence>
<proteinExistence type="inferred from homology"/>
<sequence>MQPGQQPYYNQDPWGAQQYAQAPQQPAQAQGFFVPQQPAAYGAAAAAPPAQQHGGYAPGPAAPAAYGGSYPASQGGGYPTSPSSYAAAGRPGTFVPQQPQAPQAQPGGGFGGMESDFLSGVAGNVLRQQGQSYLQRGQAFMQSKMGFLSGSALHYHFSITPEYVRTKLLLLAAPFLKRWNYARHAEQISGGHKYLPPRQDVNAPDLYIPVMALWTYCLLLGVAALARSGPNGGFKPETIYNSVSSGSTAWLLHTLLLKVILYLLGIPGAVPILELAAYSGYAFVAACASLAVQLVTGSGTAYHAVWAYGSLCCAVFLVRTMKRVIFQEARTYSIDSTRHNYLLLGLALFQFPLNAWLARLPPVPAAAAATVKAAVNQATEQLGML</sequence>
<feature type="transmembrane region" description="Helical" evidence="12">
    <location>
        <begin position="341"/>
        <end position="358"/>
    </location>
</feature>
<evidence type="ECO:0000256" key="1">
    <source>
        <dbReference type="ARBA" id="ARBA00004477"/>
    </source>
</evidence>
<keyword evidence="14" id="KW-1185">Reference proteome</keyword>
<dbReference type="GO" id="GO:0005793">
    <property type="term" value="C:endoplasmic reticulum-Golgi intermediate compartment"/>
    <property type="evidence" value="ECO:0007669"/>
    <property type="project" value="TreeGrafter"/>
</dbReference>
<evidence type="ECO:0000256" key="2">
    <source>
        <dbReference type="ARBA" id="ARBA00004653"/>
    </source>
</evidence>
<dbReference type="AlphaFoldDB" id="A0A2P6TLU6"/>
<evidence type="ECO:0000256" key="11">
    <source>
        <dbReference type="SAM" id="MobiDB-lite"/>
    </source>
</evidence>
<feature type="transmembrane region" description="Helical" evidence="12">
    <location>
        <begin position="206"/>
        <end position="226"/>
    </location>
</feature>
<evidence type="ECO:0000256" key="8">
    <source>
        <dbReference type="ARBA" id="ARBA00022989"/>
    </source>
</evidence>
<comment type="caution">
    <text evidence="13">The sequence shown here is derived from an EMBL/GenBank/DDBJ whole genome shotgun (WGS) entry which is preliminary data.</text>
</comment>
<dbReference type="GO" id="GO:0015031">
    <property type="term" value="P:protein transport"/>
    <property type="evidence" value="ECO:0007669"/>
    <property type="project" value="UniProtKB-KW"/>
</dbReference>
<keyword evidence="6" id="KW-0256">Endoplasmic reticulum</keyword>
<feature type="region of interest" description="Disordered" evidence="11">
    <location>
        <begin position="1"/>
        <end position="29"/>
    </location>
</feature>
<dbReference type="Pfam" id="PF03878">
    <property type="entry name" value="YIF1"/>
    <property type="match status" value="1"/>
</dbReference>
<dbReference type="PANTHER" id="PTHR14083">
    <property type="entry name" value="YIP1 INTERACTING FACTOR HOMOLOG YIF1 PROTEIN"/>
    <property type="match status" value="1"/>
</dbReference>
<dbReference type="GO" id="GO:0006888">
    <property type="term" value="P:endoplasmic reticulum to Golgi vesicle-mediated transport"/>
    <property type="evidence" value="ECO:0007669"/>
    <property type="project" value="InterPro"/>
</dbReference>
<keyword evidence="8 12" id="KW-1133">Transmembrane helix</keyword>
<evidence type="ECO:0000313" key="14">
    <source>
        <dbReference type="Proteomes" id="UP000239899"/>
    </source>
</evidence>
<evidence type="ECO:0000313" key="13">
    <source>
        <dbReference type="EMBL" id="PRW45216.1"/>
    </source>
</evidence>
<evidence type="ECO:0000256" key="4">
    <source>
        <dbReference type="ARBA" id="ARBA00022448"/>
    </source>
</evidence>
<feature type="transmembrane region" description="Helical" evidence="12">
    <location>
        <begin position="246"/>
        <end position="264"/>
    </location>
</feature>
<feature type="region of interest" description="Disordered" evidence="11">
    <location>
        <begin position="77"/>
        <end position="113"/>
    </location>
</feature>
<dbReference type="Proteomes" id="UP000239899">
    <property type="component" value="Unassembled WGS sequence"/>
</dbReference>
<organism evidence="13 14">
    <name type="scientific">Chlorella sorokiniana</name>
    <name type="common">Freshwater green alga</name>
    <dbReference type="NCBI Taxonomy" id="3076"/>
    <lineage>
        <taxon>Eukaryota</taxon>
        <taxon>Viridiplantae</taxon>
        <taxon>Chlorophyta</taxon>
        <taxon>core chlorophytes</taxon>
        <taxon>Trebouxiophyceae</taxon>
        <taxon>Chlorellales</taxon>
        <taxon>Chlorellaceae</taxon>
        <taxon>Chlorella clade</taxon>
        <taxon>Chlorella</taxon>
    </lineage>
</organism>
<keyword evidence="9" id="KW-0333">Golgi apparatus</keyword>
<feature type="transmembrane region" description="Helical" evidence="12">
    <location>
        <begin position="276"/>
        <end position="295"/>
    </location>
</feature>
<comment type="subcellular location">
    <subcellularLocation>
        <location evidence="1">Endoplasmic reticulum membrane</location>
        <topology evidence="1">Multi-pass membrane protein</topology>
    </subcellularLocation>
    <subcellularLocation>
        <location evidence="2">Golgi apparatus membrane</location>
        <topology evidence="2">Multi-pass membrane protein</topology>
    </subcellularLocation>
</comment>
<dbReference type="PANTHER" id="PTHR14083:SF0">
    <property type="entry name" value="YIP1D-INTERACTING FACTOR 1, ISOFORM C"/>
    <property type="match status" value="1"/>
</dbReference>
<dbReference type="EMBL" id="LHPG02000012">
    <property type="protein sequence ID" value="PRW45216.1"/>
    <property type="molecule type" value="Genomic_DNA"/>
</dbReference>
<dbReference type="OrthoDB" id="337750at2759"/>
<dbReference type="GO" id="GO:0000139">
    <property type="term" value="C:Golgi membrane"/>
    <property type="evidence" value="ECO:0007669"/>
    <property type="project" value="UniProtKB-SubCell"/>
</dbReference>
<evidence type="ECO:0000256" key="5">
    <source>
        <dbReference type="ARBA" id="ARBA00022692"/>
    </source>
</evidence>
<keyword evidence="7" id="KW-0653">Protein transport</keyword>
<keyword evidence="5 12" id="KW-0812">Transmembrane</keyword>
<evidence type="ECO:0000256" key="10">
    <source>
        <dbReference type="ARBA" id="ARBA00023136"/>
    </source>
</evidence>
<dbReference type="GO" id="GO:0030134">
    <property type="term" value="C:COPII-coated ER to Golgi transport vesicle"/>
    <property type="evidence" value="ECO:0007669"/>
    <property type="project" value="TreeGrafter"/>
</dbReference>
<evidence type="ECO:0000256" key="12">
    <source>
        <dbReference type="SAM" id="Phobius"/>
    </source>
</evidence>
<dbReference type="InterPro" id="IPR005578">
    <property type="entry name" value="Yif1_fam"/>
</dbReference>
<dbReference type="STRING" id="3076.A0A2P6TLU6"/>
<dbReference type="GO" id="GO:0005789">
    <property type="term" value="C:endoplasmic reticulum membrane"/>
    <property type="evidence" value="ECO:0007669"/>
    <property type="project" value="UniProtKB-SubCell"/>
</dbReference>
<evidence type="ECO:0000256" key="3">
    <source>
        <dbReference type="ARBA" id="ARBA00009727"/>
    </source>
</evidence>
<protein>
    <submittedName>
        <fullName evidence="13">Transport yif1</fullName>
    </submittedName>
</protein>
<feature type="compositionally biased region" description="Low complexity" evidence="11">
    <location>
        <begin position="96"/>
        <end position="105"/>
    </location>
</feature>
<feature type="compositionally biased region" description="Low complexity" evidence="11">
    <location>
        <begin position="15"/>
        <end position="29"/>
    </location>
</feature>
<accession>A0A2P6TLU6</accession>
<reference evidence="13 14" key="1">
    <citation type="journal article" date="2018" name="Plant J.">
        <title>Genome sequences of Chlorella sorokiniana UTEX 1602 and Micractinium conductrix SAG 241.80: implications to maltose excretion by a green alga.</title>
        <authorList>
            <person name="Arriola M.B."/>
            <person name="Velmurugan N."/>
            <person name="Zhang Y."/>
            <person name="Plunkett M.H."/>
            <person name="Hondzo H."/>
            <person name="Barney B.M."/>
        </authorList>
    </citation>
    <scope>NUCLEOTIDE SEQUENCE [LARGE SCALE GENOMIC DNA]</scope>
    <source>
        <strain evidence="14">UTEX 1602</strain>
    </source>
</reference>
<name>A0A2P6TLU6_CHLSO</name>
<gene>
    <name evidence="13" type="ORF">C2E21_6498</name>
</gene>
<keyword evidence="10 12" id="KW-0472">Membrane</keyword>